<evidence type="ECO:0000256" key="1">
    <source>
        <dbReference type="ARBA" id="ARBA00000903"/>
    </source>
</evidence>
<dbReference type="Proteomes" id="UP000325755">
    <property type="component" value="Chromosome"/>
</dbReference>
<organism evidence="10 11">
    <name type="scientific">Candidatus Methylospira mobilis</name>
    <dbReference type="NCBI Taxonomy" id="1808979"/>
    <lineage>
        <taxon>Bacteria</taxon>
        <taxon>Pseudomonadati</taxon>
        <taxon>Pseudomonadota</taxon>
        <taxon>Gammaproteobacteria</taxon>
        <taxon>Methylococcales</taxon>
        <taxon>Methylococcaceae</taxon>
        <taxon>Candidatus Methylospira</taxon>
    </lineage>
</organism>
<gene>
    <name evidence="10" type="primary">tmpT</name>
    <name evidence="9" type="synonym">tpm</name>
    <name evidence="10" type="ORF">F6R98_08265</name>
</gene>
<dbReference type="GO" id="GO:0005737">
    <property type="term" value="C:cytoplasm"/>
    <property type="evidence" value="ECO:0007669"/>
    <property type="project" value="UniProtKB-SubCell"/>
</dbReference>
<evidence type="ECO:0000256" key="8">
    <source>
        <dbReference type="ARBA" id="ARBA00022691"/>
    </source>
</evidence>
<accession>A0A5Q0BK90</accession>
<evidence type="ECO:0000256" key="5">
    <source>
        <dbReference type="ARBA" id="ARBA00022490"/>
    </source>
</evidence>
<comment type="catalytic activity">
    <reaction evidence="1 9">
        <text>S-adenosyl-L-methionine + a thiopurine = S-adenosyl-L-homocysteine + a thiopurine S-methylether.</text>
        <dbReference type="EC" id="2.1.1.67"/>
    </reaction>
</comment>
<sequence length="212" mass="23802">MDAGFWRKRWGNNEIAFHESEANPLLVKYFKALSLAEGGRVFVPLCGKTLDIAWLLSNGFRVAGAELVETAIKQLFMELRVEPKISADGKLKQYSAKNIDILVGDIFAISSTMLGPVDAIYDRAALVALFEEMRHRYAAHLMDITDKAPQLLLTYEYDQNLMEGPPFSISNEEVNQHYRDSYDLTLITSKNISGGLKGKCPATENVWLLKRG</sequence>
<dbReference type="InterPro" id="IPR008854">
    <property type="entry name" value="TPMT"/>
</dbReference>
<dbReference type="InterPro" id="IPR022474">
    <property type="entry name" value="Thiopur_S-MeTfrase_Se/Te_detox"/>
</dbReference>
<comment type="subcellular location">
    <subcellularLocation>
        <location evidence="2 9">Cytoplasm</location>
    </subcellularLocation>
</comment>
<dbReference type="InterPro" id="IPR029063">
    <property type="entry name" value="SAM-dependent_MTases_sf"/>
</dbReference>
<dbReference type="GO" id="GO:0032259">
    <property type="term" value="P:methylation"/>
    <property type="evidence" value="ECO:0007669"/>
    <property type="project" value="UniProtKB-KW"/>
</dbReference>
<dbReference type="NCBIfam" id="TIGR03840">
    <property type="entry name" value="TMPT_Se_Te"/>
    <property type="match status" value="1"/>
</dbReference>
<dbReference type="SUPFAM" id="SSF53335">
    <property type="entry name" value="S-adenosyl-L-methionine-dependent methyltransferases"/>
    <property type="match status" value="1"/>
</dbReference>
<comment type="similarity">
    <text evidence="3 9">Belongs to the class I-like SAM-binding methyltransferase superfamily. TPMT family.</text>
</comment>
<dbReference type="AlphaFoldDB" id="A0A5Q0BK90"/>
<dbReference type="OrthoDB" id="9778208at2"/>
<dbReference type="GO" id="GO:0010038">
    <property type="term" value="P:response to metal ion"/>
    <property type="evidence" value="ECO:0007669"/>
    <property type="project" value="InterPro"/>
</dbReference>
<evidence type="ECO:0000256" key="9">
    <source>
        <dbReference type="HAMAP-Rule" id="MF_00812"/>
    </source>
</evidence>
<dbReference type="Gene3D" id="3.40.50.150">
    <property type="entry name" value="Vaccinia Virus protein VP39"/>
    <property type="match status" value="1"/>
</dbReference>
<dbReference type="FunFam" id="3.40.50.150:FF:000101">
    <property type="entry name" value="Thiopurine S-methyltransferase"/>
    <property type="match status" value="1"/>
</dbReference>
<keyword evidence="5 9" id="KW-0963">Cytoplasm</keyword>
<evidence type="ECO:0000256" key="7">
    <source>
        <dbReference type="ARBA" id="ARBA00022679"/>
    </source>
</evidence>
<dbReference type="Pfam" id="PF05724">
    <property type="entry name" value="TPMT"/>
    <property type="match status" value="1"/>
</dbReference>
<evidence type="ECO:0000256" key="3">
    <source>
        <dbReference type="ARBA" id="ARBA00008145"/>
    </source>
</evidence>
<dbReference type="InterPro" id="IPR025835">
    <property type="entry name" value="Thiopurine_S-MeTrfase"/>
</dbReference>
<dbReference type="RefSeq" id="WP_153248609.1">
    <property type="nucleotide sequence ID" value="NZ_CP044205.1"/>
</dbReference>
<dbReference type="PANTHER" id="PTHR10259">
    <property type="entry name" value="THIOPURINE S-METHYLTRANSFERASE"/>
    <property type="match status" value="1"/>
</dbReference>
<feature type="binding site" evidence="9">
    <location>
        <position position="45"/>
    </location>
    <ligand>
        <name>S-adenosyl-L-methionine</name>
        <dbReference type="ChEBI" id="CHEBI:59789"/>
    </ligand>
</feature>
<dbReference type="GO" id="GO:0008119">
    <property type="term" value="F:thiopurine S-methyltransferase activity"/>
    <property type="evidence" value="ECO:0007669"/>
    <property type="project" value="UniProtKB-UniRule"/>
</dbReference>
<dbReference type="PROSITE" id="PS51585">
    <property type="entry name" value="SAM_MT_TPMT"/>
    <property type="match status" value="1"/>
</dbReference>
<feature type="binding site" evidence="9">
    <location>
        <position position="66"/>
    </location>
    <ligand>
        <name>S-adenosyl-L-methionine</name>
        <dbReference type="ChEBI" id="CHEBI:59789"/>
    </ligand>
</feature>
<evidence type="ECO:0000256" key="2">
    <source>
        <dbReference type="ARBA" id="ARBA00004496"/>
    </source>
</evidence>
<dbReference type="HAMAP" id="MF_00812">
    <property type="entry name" value="Thiopur_methtran"/>
    <property type="match status" value="1"/>
</dbReference>
<dbReference type="InParanoid" id="A0A5Q0BK90"/>
<dbReference type="KEGG" id="mmob:F6R98_08265"/>
<dbReference type="EMBL" id="CP044205">
    <property type="protein sequence ID" value="QFY42614.1"/>
    <property type="molecule type" value="Genomic_DNA"/>
</dbReference>
<dbReference type="PANTHER" id="PTHR10259:SF11">
    <property type="entry name" value="THIOPURINE S-METHYLTRANSFERASE"/>
    <property type="match status" value="1"/>
</dbReference>
<name>A0A5Q0BK90_9GAMM</name>
<reference evidence="10 11" key="1">
    <citation type="submission" date="2019-09" db="EMBL/GenBank/DDBJ databases">
        <title>Ecophysiology of the spiral-shaped methanotroph Methylospira mobilis as revealed by the complete genome sequence.</title>
        <authorList>
            <person name="Oshkin I.Y."/>
            <person name="Dedysh S.N."/>
            <person name="Miroshnikov K."/>
            <person name="Danilova O.V."/>
            <person name="Hakobyan A."/>
            <person name="Liesack W."/>
        </authorList>
    </citation>
    <scope>NUCLEOTIDE SEQUENCE [LARGE SCALE GENOMIC DNA]</scope>
    <source>
        <strain evidence="10 11">Shm1</strain>
    </source>
</reference>
<protein>
    <recommendedName>
        <fullName evidence="4 9">Thiopurine S-methyltransferase</fullName>
        <ecNumber evidence="4 9">2.1.1.67</ecNumber>
    </recommendedName>
    <alternativeName>
        <fullName evidence="9">Thiopurine methyltransferase</fullName>
    </alternativeName>
</protein>
<dbReference type="PIRSF" id="PIRSF023956">
    <property type="entry name" value="Thiopurine_S-methyltransferase"/>
    <property type="match status" value="1"/>
</dbReference>
<evidence type="ECO:0000313" key="11">
    <source>
        <dbReference type="Proteomes" id="UP000325755"/>
    </source>
</evidence>
<dbReference type="EC" id="2.1.1.67" evidence="4 9"/>
<keyword evidence="11" id="KW-1185">Reference proteome</keyword>
<dbReference type="NCBIfam" id="NF009732">
    <property type="entry name" value="PRK13255.1"/>
    <property type="match status" value="1"/>
</dbReference>
<feature type="binding site" evidence="9">
    <location>
        <position position="123"/>
    </location>
    <ligand>
        <name>S-adenosyl-L-methionine</name>
        <dbReference type="ChEBI" id="CHEBI:59789"/>
    </ligand>
</feature>
<keyword evidence="7 9" id="KW-0808">Transferase</keyword>
<keyword evidence="6 9" id="KW-0489">Methyltransferase</keyword>
<evidence type="ECO:0000256" key="6">
    <source>
        <dbReference type="ARBA" id="ARBA00022603"/>
    </source>
</evidence>
<evidence type="ECO:0000256" key="4">
    <source>
        <dbReference type="ARBA" id="ARBA00011905"/>
    </source>
</evidence>
<evidence type="ECO:0000313" key="10">
    <source>
        <dbReference type="EMBL" id="QFY42614.1"/>
    </source>
</evidence>
<proteinExistence type="inferred from homology"/>
<feature type="binding site" evidence="9">
    <location>
        <position position="10"/>
    </location>
    <ligand>
        <name>S-adenosyl-L-methionine</name>
        <dbReference type="ChEBI" id="CHEBI:59789"/>
    </ligand>
</feature>
<keyword evidence="8 9" id="KW-0949">S-adenosyl-L-methionine</keyword>